<keyword evidence="1" id="KW-0732">Signal</keyword>
<feature type="signal peptide" evidence="1">
    <location>
        <begin position="1"/>
        <end position="22"/>
    </location>
</feature>
<name>A0ABQ8K0E3_9APHY</name>
<evidence type="ECO:0000313" key="3">
    <source>
        <dbReference type="Proteomes" id="UP000814176"/>
    </source>
</evidence>
<dbReference type="EMBL" id="JADCUA010000034">
    <property type="protein sequence ID" value="KAH9830061.1"/>
    <property type="molecule type" value="Genomic_DNA"/>
</dbReference>
<dbReference type="Proteomes" id="UP000814176">
    <property type="component" value="Unassembled WGS sequence"/>
</dbReference>
<organism evidence="2 3">
    <name type="scientific">Rhodofomes roseus</name>
    <dbReference type="NCBI Taxonomy" id="34475"/>
    <lineage>
        <taxon>Eukaryota</taxon>
        <taxon>Fungi</taxon>
        <taxon>Dikarya</taxon>
        <taxon>Basidiomycota</taxon>
        <taxon>Agaricomycotina</taxon>
        <taxon>Agaricomycetes</taxon>
        <taxon>Polyporales</taxon>
        <taxon>Rhodofomes</taxon>
    </lineage>
</organism>
<gene>
    <name evidence="2" type="ORF">C8Q71DRAFT_887571</name>
</gene>
<proteinExistence type="predicted"/>
<comment type="caution">
    <text evidence="2">The sequence shown here is derived from an EMBL/GenBank/DDBJ whole genome shotgun (WGS) entry which is preliminary data.</text>
</comment>
<reference evidence="2 3" key="1">
    <citation type="journal article" date="2021" name="Environ. Microbiol.">
        <title>Gene family expansions and transcriptome signatures uncover fungal adaptations to wood decay.</title>
        <authorList>
            <person name="Hage H."/>
            <person name="Miyauchi S."/>
            <person name="Viragh M."/>
            <person name="Drula E."/>
            <person name="Min B."/>
            <person name="Chaduli D."/>
            <person name="Navarro D."/>
            <person name="Favel A."/>
            <person name="Norest M."/>
            <person name="Lesage-Meessen L."/>
            <person name="Balint B."/>
            <person name="Merenyi Z."/>
            <person name="de Eugenio L."/>
            <person name="Morin E."/>
            <person name="Martinez A.T."/>
            <person name="Baldrian P."/>
            <person name="Stursova M."/>
            <person name="Martinez M.J."/>
            <person name="Novotny C."/>
            <person name="Magnuson J.K."/>
            <person name="Spatafora J.W."/>
            <person name="Maurice S."/>
            <person name="Pangilinan J."/>
            <person name="Andreopoulos W."/>
            <person name="LaButti K."/>
            <person name="Hundley H."/>
            <person name="Na H."/>
            <person name="Kuo A."/>
            <person name="Barry K."/>
            <person name="Lipzen A."/>
            <person name="Henrissat B."/>
            <person name="Riley R."/>
            <person name="Ahrendt S."/>
            <person name="Nagy L.G."/>
            <person name="Grigoriev I.V."/>
            <person name="Martin F."/>
            <person name="Rosso M.N."/>
        </authorList>
    </citation>
    <scope>NUCLEOTIDE SEQUENCE [LARGE SCALE GENOMIC DNA]</scope>
    <source>
        <strain evidence="2 3">CIRM-BRFM 1785</strain>
    </source>
</reference>
<keyword evidence="3" id="KW-1185">Reference proteome</keyword>
<sequence length="165" mass="17420">MLFLTLLEHALRAYFLVTVVHAQEQHIVSIVNNCGKGYPVLGGLDGRQFYPTSEPVVFVGPALGLFSYLQYTDDDGNNVCEQNGEGCTTIEASLNSNGSSADISLVPPHAFSVTTGFGYYDGCDGAGLDCTNADCPGAKKHNSSQGWLPISCSAANVSLGITFCD</sequence>
<evidence type="ECO:0000313" key="2">
    <source>
        <dbReference type="EMBL" id="KAH9830061.1"/>
    </source>
</evidence>
<evidence type="ECO:0000256" key="1">
    <source>
        <dbReference type="SAM" id="SignalP"/>
    </source>
</evidence>
<protein>
    <submittedName>
        <fullName evidence="2">Glycopeptide</fullName>
    </submittedName>
</protein>
<feature type="chain" id="PRO_5046815683" evidence="1">
    <location>
        <begin position="23"/>
        <end position="165"/>
    </location>
</feature>
<accession>A0ABQ8K0E3</accession>
<dbReference type="RefSeq" id="XP_047773424.1">
    <property type="nucleotide sequence ID" value="XM_047928592.1"/>
</dbReference>
<dbReference type="GeneID" id="72009324"/>